<gene>
    <name evidence="1" type="ORF">SDC9_155702</name>
</gene>
<accession>A0A645F3J7</accession>
<dbReference type="AlphaFoldDB" id="A0A645F3J7"/>
<organism evidence="1">
    <name type="scientific">bioreactor metagenome</name>
    <dbReference type="NCBI Taxonomy" id="1076179"/>
    <lineage>
        <taxon>unclassified sequences</taxon>
        <taxon>metagenomes</taxon>
        <taxon>ecological metagenomes</taxon>
    </lineage>
</organism>
<dbReference type="EMBL" id="VSSQ01054465">
    <property type="protein sequence ID" value="MPN08420.1"/>
    <property type="molecule type" value="Genomic_DNA"/>
</dbReference>
<reference evidence="1" key="1">
    <citation type="submission" date="2019-08" db="EMBL/GenBank/DDBJ databases">
        <authorList>
            <person name="Kucharzyk K."/>
            <person name="Murdoch R.W."/>
            <person name="Higgins S."/>
            <person name="Loffler F."/>
        </authorList>
    </citation>
    <scope>NUCLEOTIDE SEQUENCE</scope>
</reference>
<protein>
    <submittedName>
        <fullName evidence="1">Uncharacterized protein</fullName>
    </submittedName>
</protein>
<proteinExistence type="predicted"/>
<evidence type="ECO:0000313" key="1">
    <source>
        <dbReference type="EMBL" id="MPN08420.1"/>
    </source>
</evidence>
<comment type="caution">
    <text evidence="1">The sequence shown here is derived from an EMBL/GenBank/DDBJ whole genome shotgun (WGS) entry which is preliminary data.</text>
</comment>
<sequence>MAVHERGVINQSFELFVNVAKMFYMEFRGYGEPRFIFFSRVARADHDFFIRRVGTHFSGQRVPYFFLMELHVALMTQVPAVKGRMMQIAGFQFIDQPEIDGDFALPVIEHPELSGIEQSDVNFEFKPVGFGQKKFQQVLGIMKQTAHYRGVIHCRILPSGANYDQSVDSEFFFVLQFGSPYFTGPVVGRDVAGDAVDEGAGDDRGMGHDQKLLEI</sequence>
<name>A0A645F3J7_9ZZZZ</name>